<dbReference type="AlphaFoldDB" id="A0A517ZYI8"/>
<evidence type="ECO:0000256" key="2">
    <source>
        <dbReference type="SAM" id="Phobius"/>
    </source>
</evidence>
<dbReference type="RefSeq" id="WP_145380318.1">
    <property type="nucleotide sequence ID" value="NZ_CP036276.1"/>
</dbReference>
<evidence type="ECO:0000313" key="3">
    <source>
        <dbReference type="EMBL" id="QDU47508.1"/>
    </source>
</evidence>
<proteinExistence type="predicted"/>
<accession>A0A517ZYI8</accession>
<keyword evidence="2" id="KW-1133">Transmembrane helix</keyword>
<evidence type="ECO:0000313" key="4">
    <source>
        <dbReference type="Proteomes" id="UP000319383"/>
    </source>
</evidence>
<keyword evidence="2" id="KW-0812">Transmembrane</keyword>
<protein>
    <submittedName>
        <fullName evidence="3">Uncharacterized protein</fullName>
    </submittedName>
</protein>
<feature type="region of interest" description="Disordered" evidence="1">
    <location>
        <begin position="93"/>
        <end position="113"/>
    </location>
</feature>
<gene>
    <name evidence="3" type="ORF">Mal52_60400</name>
</gene>
<feature type="transmembrane region" description="Helical" evidence="2">
    <location>
        <begin position="12"/>
        <end position="30"/>
    </location>
</feature>
<evidence type="ECO:0000256" key="1">
    <source>
        <dbReference type="SAM" id="MobiDB-lite"/>
    </source>
</evidence>
<sequence length="113" mass="12679">MKSTGTNSRRQFIITCILAVVILVPSLWGFGTKFIEFIALFRSSSDGVFAISPIMNYLLAGLGFFCLLCWGMAQGMFTDVERPKYTMLQTEQRLDEAQQQHTPIANAPDHNLT</sequence>
<dbReference type="EMBL" id="CP036276">
    <property type="protein sequence ID" value="QDU47508.1"/>
    <property type="molecule type" value="Genomic_DNA"/>
</dbReference>
<keyword evidence="4" id="KW-1185">Reference proteome</keyword>
<dbReference type="Proteomes" id="UP000319383">
    <property type="component" value="Chromosome"/>
</dbReference>
<reference evidence="3 4" key="1">
    <citation type="submission" date="2019-02" db="EMBL/GenBank/DDBJ databases">
        <title>Deep-cultivation of Planctomycetes and their phenomic and genomic characterization uncovers novel biology.</title>
        <authorList>
            <person name="Wiegand S."/>
            <person name="Jogler M."/>
            <person name="Boedeker C."/>
            <person name="Pinto D."/>
            <person name="Vollmers J."/>
            <person name="Rivas-Marin E."/>
            <person name="Kohn T."/>
            <person name="Peeters S.H."/>
            <person name="Heuer A."/>
            <person name="Rast P."/>
            <person name="Oberbeckmann S."/>
            <person name="Bunk B."/>
            <person name="Jeske O."/>
            <person name="Meyerdierks A."/>
            <person name="Storesund J.E."/>
            <person name="Kallscheuer N."/>
            <person name="Luecker S."/>
            <person name="Lage O.M."/>
            <person name="Pohl T."/>
            <person name="Merkel B.J."/>
            <person name="Hornburger P."/>
            <person name="Mueller R.-W."/>
            <person name="Bruemmer F."/>
            <person name="Labrenz M."/>
            <person name="Spormann A.M."/>
            <person name="Op den Camp H."/>
            <person name="Overmann J."/>
            <person name="Amann R."/>
            <person name="Jetten M.S.M."/>
            <person name="Mascher T."/>
            <person name="Medema M.H."/>
            <person name="Devos D.P."/>
            <person name="Kaster A.-K."/>
            <person name="Ovreas L."/>
            <person name="Rohde M."/>
            <person name="Galperin M.Y."/>
            <person name="Jogler C."/>
        </authorList>
    </citation>
    <scope>NUCLEOTIDE SEQUENCE [LARGE SCALE GENOMIC DNA]</scope>
    <source>
        <strain evidence="3 4">Mal52</strain>
    </source>
</reference>
<feature type="transmembrane region" description="Helical" evidence="2">
    <location>
        <begin position="50"/>
        <end position="73"/>
    </location>
</feature>
<name>A0A517ZYI8_9PLAN</name>
<keyword evidence="2" id="KW-0472">Membrane</keyword>
<organism evidence="3 4">
    <name type="scientific">Symmachiella dynata</name>
    <dbReference type="NCBI Taxonomy" id="2527995"/>
    <lineage>
        <taxon>Bacteria</taxon>
        <taxon>Pseudomonadati</taxon>
        <taxon>Planctomycetota</taxon>
        <taxon>Planctomycetia</taxon>
        <taxon>Planctomycetales</taxon>
        <taxon>Planctomycetaceae</taxon>
        <taxon>Symmachiella</taxon>
    </lineage>
</organism>
<dbReference type="KEGG" id="sdyn:Mal52_60400"/>